<evidence type="ECO:0000313" key="10">
    <source>
        <dbReference type="EMBL" id="MDP9830205.1"/>
    </source>
</evidence>
<keyword evidence="11" id="KW-1185">Reference proteome</keyword>
<dbReference type="PROSITE" id="PS50893">
    <property type="entry name" value="ABC_TRANSPORTER_2"/>
    <property type="match status" value="1"/>
</dbReference>
<dbReference type="GO" id="GO:0005524">
    <property type="term" value="F:ATP binding"/>
    <property type="evidence" value="ECO:0007669"/>
    <property type="project" value="UniProtKB-KW"/>
</dbReference>
<dbReference type="SUPFAM" id="SSF52540">
    <property type="entry name" value="P-loop containing nucleoside triphosphate hydrolases"/>
    <property type="match status" value="1"/>
</dbReference>
<dbReference type="InterPro" id="IPR039421">
    <property type="entry name" value="Type_1_exporter"/>
</dbReference>
<evidence type="ECO:0000256" key="5">
    <source>
        <dbReference type="ARBA" id="ARBA00022989"/>
    </source>
</evidence>
<reference evidence="10 11" key="1">
    <citation type="submission" date="2023-07" db="EMBL/GenBank/DDBJ databases">
        <title>Sequencing the genomes of 1000 actinobacteria strains.</title>
        <authorList>
            <person name="Klenk H.-P."/>
        </authorList>
    </citation>
    <scope>NUCLEOTIDE SEQUENCE [LARGE SCALE GENOMIC DNA]</scope>
    <source>
        <strain evidence="10 11">DSM 44388</strain>
    </source>
</reference>
<evidence type="ECO:0000256" key="4">
    <source>
        <dbReference type="ARBA" id="ARBA00022840"/>
    </source>
</evidence>
<feature type="transmembrane region" description="Helical" evidence="7">
    <location>
        <begin position="166"/>
        <end position="182"/>
    </location>
</feature>
<dbReference type="InterPro" id="IPR003439">
    <property type="entry name" value="ABC_transporter-like_ATP-bd"/>
</dbReference>
<evidence type="ECO:0000259" key="9">
    <source>
        <dbReference type="PROSITE" id="PS50929"/>
    </source>
</evidence>
<evidence type="ECO:0000256" key="6">
    <source>
        <dbReference type="ARBA" id="ARBA00023136"/>
    </source>
</evidence>
<keyword evidence="5 7" id="KW-1133">Transmembrane helix</keyword>
<dbReference type="Gene3D" id="1.20.1560.10">
    <property type="entry name" value="ABC transporter type 1, transmembrane domain"/>
    <property type="match status" value="1"/>
</dbReference>
<gene>
    <name evidence="10" type="ORF">J2S57_005954</name>
</gene>
<keyword evidence="2 7" id="KW-0812">Transmembrane</keyword>
<evidence type="ECO:0000256" key="1">
    <source>
        <dbReference type="ARBA" id="ARBA00004651"/>
    </source>
</evidence>
<dbReference type="EMBL" id="JAUSQZ010000001">
    <property type="protein sequence ID" value="MDP9830205.1"/>
    <property type="molecule type" value="Genomic_DNA"/>
</dbReference>
<feature type="transmembrane region" description="Helical" evidence="7">
    <location>
        <begin position="284"/>
        <end position="303"/>
    </location>
</feature>
<dbReference type="InterPro" id="IPR003593">
    <property type="entry name" value="AAA+_ATPase"/>
</dbReference>
<sequence length="557" mass="59802">MTAPDADLSAGFFSFLHRAGARIRLTYVAAMGLWAVIHGLPLAVGLVIAELIDDADGGVDGRTWSLLGLTVGLMLLRGVLLWGGLALTFSLIFQVSSWLKVSVLNAVLGAPVPPDAALRTGDVVNRLREDTDEIGGLLEWTTDLVYRSVLTLIAVVVLLRTDVITTLPLILLLGGLWASVYLKRRVGDLQQETRMHQGDISAAMTDLLAGVRDLRLSALMPGRVSDLTRRFDRRRRAQVRQQVFTDLMGDLFRNTVVVGTAVVLLTVSVRIADGDFTIGKLVLFLTYIAWLGEQMYFFGYILARLQSGRVSYGRLGELVPVGAGTGDPGALEPLTELVVTDLTCAPPLTGAAPPEPITFAVRPGQLVVITGGVGTGKSTLVRCLLGTQPGIRGSVRWNGIELVGRPRALHTPMVSLSRQSPRFLAGPVLDNLRLGSTEVSSGQVNAVLEAVRLGTGESGLPEGPRTVLDSGEAGQMSGGQRQRLALARMLAHPAQLYVVDDCDSSLDQATAQHIWRTLPATWPGAWVVVSHNRDLLAAADLVVTVDRPTGHRLLEDQ</sequence>
<dbReference type="InterPro" id="IPR011527">
    <property type="entry name" value="ABC1_TM_dom"/>
</dbReference>
<feature type="domain" description="ABC transmembrane type-1" evidence="9">
    <location>
        <begin position="28"/>
        <end position="307"/>
    </location>
</feature>
<name>A0ABT9PDG5_9ACTN</name>
<dbReference type="PROSITE" id="PS50929">
    <property type="entry name" value="ABC_TM1F"/>
    <property type="match status" value="1"/>
</dbReference>
<proteinExistence type="predicted"/>
<comment type="caution">
    <text evidence="10">The sequence shown here is derived from an EMBL/GenBank/DDBJ whole genome shotgun (WGS) entry which is preliminary data.</text>
</comment>
<dbReference type="SMART" id="SM00382">
    <property type="entry name" value="AAA"/>
    <property type="match status" value="1"/>
</dbReference>
<dbReference type="PANTHER" id="PTHR43394">
    <property type="entry name" value="ATP-DEPENDENT PERMEASE MDL1, MITOCHONDRIAL"/>
    <property type="match status" value="1"/>
</dbReference>
<dbReference type="InterPro" id="IPR036640">
    <property type="entry name" value="ABC1_TM_sf"/>
</dbReference>
<dbReference type="RefSeq" id="WP_307249156.1">
    <property type="nucleotide sequence ID" value="NZ_JAUSQZ010000001.1"/>
</dbReference>
<dbReference type="PROSITE" id="PS00211">
    <property type="entry name" value="ABC_TRANSPORTER_1"/>
    <property type="match status" value="1"/>
</dbReference>
<dbReference type="PANTHER" id="PTHR43394:SF1">
    <property type="entry name" value="ATP-BINDING CASSETTE SUB-FAMILY B MEMBER 10, MITOCHONDRIAL"/>
    <property type="match status" value="1"/>
</dbReference>
<protein>
    <submittedName>
        <fullName evidence="10">ATP-binding cassette subfamily B protein</fullName>
    </submittedName>
</protein>
<evidence type="ECO:0000256" key="3">
    <source>
        <dbReference type="ARBA" id="ARBA00022741"/>
    </source>
</evidence>
<dbReference type="InterPro" id="IPR017871">
    <property type="entry name" value="ABC_transporter-like_CS"/>
</dbReference>
<evidence type="ECO:0000256" key="2">
    <source>
        <dbReference type="ARBA" id="ARBA00022692"/>
    </source>
</evidence>
<accession>A0ABT9PDG5</accession>
<keyword evidence="6 7" id="KW-0472">Membrane</keyword>
<feature type="transmembrane region" description="Helical" evidence="7">
    <location>
        <begin position="69"/>
        <end position="93"/>
    </location>
</feature>
<evidence type="ECO:0000259" key="8">
    <source>
        <dbReference type="PROSITE" id="PS50893"/>
    </source>
</evidence>
<dbReference type="Pfam" id="PF00005">
    <property type="entry name" value="ABC_tran"/>
    <property type="match status" value="1"/>
</dbReference>
<dbReference type="Pfam" id="PF00664">
    <property type="entry name" value="ABC_membrane"/>
    <property type="match status" value="1"/>
</dbReference>
<evidence type="ECO:0000256" key="7">
    <source>
        <dbReference type="SAM" id="Phobius"/>
    </source>
</evidence>
<dbReference type="InterPro" id="IPR027417">
    <property type="entry name" value="P-loop_NTPase"/>
</dbReference>
<keyword evidence="3" id="KW-0547">Nucleotide-binding</keyword>
<dbReference type="Gene3D" id="3.40.50.300">
    <property type="entry name" value="P-loop containing nucleotide triphosphate hydrolases"/>
    <property type="match status" value="1"/>
</dbReference>
<keyword evidence="4 10" id="KW-0067">ATP-binding</keyword>
<organism evidence="10 11">
    <name type="scientific">Kineosporia succinea</name>
    <dbReference type="NCBI Taxonomy" id="84632"/>
    <lineage>
        <taxon>Bacteria</taxon>
        <taxon>Bacillati</taxon>
        <taxon>Actinomycetota</taxon>
        <taxon>Actinomycetes</taxon>
        <taxon>Kineosporiales</taxon>
        <taxon>Kineosporiaceae</taxon>
        <taxon>Kineosporia</taxon>
    </lineage>
</organism>
<dbReference type="SUPFAM" id="SSF90123">
    <property type="entry name" value="ABC transporter transmembrane region"/>
    <property type="match status" value="1"/>
</dbReference>
<evidence type="ECO:0000313" key="11">
    <source>
        <dbReference type="Proteomes" id="UP001235712"/>
    </source>
</evidence>
<feature type="transmembrane region" description="Helical" evidence="7">
    <location>
        <begin position="251"/>
        <end position="272"/>
    </location>
</feature>
<dbReference type="Proteomes" id="UP001235712">
    <property type="component" value="Unassembled WGS sequence"/>
</dbReference>
<comment type="subcellular location">
    <subcellularLocation>
        <location evidence="1">Cell membrane</location>
        <topology evidence="1">Multi-pass membrane protein</topology>
    </subcellularLocation>
</comment>
<feature type="domain" description="ABC transporter" evidence="8">
    <location>
        <begin position="337"/>
        <end position="557"/>
    </location>
</feature>
<feature type="transmembrane region" description="Helical" evidence="7">
    <location>
        <begin position="25"/>
        <end position="49"/>
    </location>
</feature>